<dbReference type="Proteomes" id="UP000063781">
    <property type="component" value="Chromosome"/>
</dbReference>
<name>A0A109UHR2_9FIRM</name>
<dbReference type="OrthoDB" id="2236159at2"/>
<gene>
    <name evidence="2" type="ORF">AOC36_00600</name>
</gene>
<keyword evidence="1" id="KW-1133">Transmembrane helix</keyword>
<dbReference type="KEGG" id="erl:AOC36_00600"/>
<reference evidence="2 3" key="1">
    <citation type="submission" date="2015-10" db="EMBL/GenBank/DDBJ databases">
        <title>Erysipelothrix larvae sp. LV19 isolated from the larval gut of the rhinoceros beetle, Trypoxylus dichotomus.</title>
        <authorList>
            <person name="Lim S."/>
            <person name="Kim B.-C."/>
        </authorList>
    </citation>
    <scope>NUCLEOTIDE SEQUENCE [LARGE SCALE GENOMIC DNA]</scope>
    <source>
        <strain evidence="2 3">LV19</strain>
    </source>
</reference>
<proteinExistence type="predicted"/>
<organism evidence="2 3">
    <name type="scientific">Erysipelothrix larvae</name>
    <dbReference type="NCBI Taxonomy" id="1514105"/>
    <lineage>
        <taxon>Bacteria</taxon>
        <taxon>Bacillati</taxon>
        <taxon>Bacillota</taxon>
        <taxon>Erysipelotrichia</taxon>
        <taxon>Erysipelotrichales</taxon>
        <taxon>Erysipelotrichaceae</taxon>
        <taxon>Erysipelothrix</taxon>
    </lineage>
</organism>
<evidence type="ECO:0008006" key="4">
    <source>
        <dbReference type="Google" id="ProtNLM"/>
    </source>
</evidence>
<protein>
    <recommendedName>
        <fullName evidence="4">DUF4345 domain-containing protein</fullName>
    </recommendedName>
</protein>
<evidence type="ECO:0000256" key="1">
    <source>
        <dbReference type="SAM" id="Phobius"/>
    </source>
</evidence>
<keyword evidence="1" id="KW-0472">Membrane</keyword>
<keyword evidence="1" id="KW-0812">Transmembrane</keyword>
<dbReference type="EMBL" id="CP013213">
    <property type="protein sequence ID" value="AMC94603.1"/>
    <property type="molecule type" value="Genomic_DNA"/>
</dbReference>
<evidence type="ECO:0000313" key="2">
    <source>
        <dbReference type="EMBL" id="AMC94603.1"/>
    </source>
</evidence>
<dbReference type="AlphaFoldDB" id="A0A109UHR2"/>
<sequence>MNKFLRVMLIIVMILMVSAAFLQIFFPQFMGSHSEYGVAVGWQREIAFWNLAIIPFIVAVFLRYDWYYLQVLLLSLSLGGFYFGTNHLLGYLSDSTKIISLVGALENYGLVLCWFIGWRIEKRSIKI</sequence>
<dbReference type="STRING" id="1514105.AOC36_00600"/>
<feature type="transmembrane region" description="Helical" evidence="1">
    <location>
        <begin position="46"/>
        <end position="64"/>
    </location>
</feature>
<feature type="transmembrane region" description="Helical" evidence="1">
    <location>
        <begin position="98"/>
        <end position="118"/>
    </location>
</feature>
<keyword evidence="3" id="KW-1185">Reference proteome</keyword>
<feature type="transmembrane region" description="Helical" evidence="1">
    <location>
        <begin position="7"/>
        <end position="26"/>
    </location>
</feature>
<accession>A0A109UHR2</accession>
<evidence type="ECO:0000313" key="3">
    <source>
        <dbReference type="Proteomes" id="UP000063781"/>
    </source>
</evidence>
<feature type="transmembrane region" description="Helical" evidence="1">
    <location>
        <begin position="71"/>
        <end position="92"/>
    </location>
</feature>